<protein>
    <recommendedName>
        <fullName evidence="3">Cerebral cavernous malformations 2 harmonin-homology domain-containing protein</fullName>
    </recommendedName>
</protein>
<dbReference type="InterPro" id="IPR026159">
    <property type="entry name" value="Malcavernin"/>
</dbReference>
<dbReference type="Proteomes" id="UP001283361">
    <property type="component" value="Unassembled WGS sequence"/>
</dbReference>
<dbReference type="SUPFAM" id="SSF50729">
    <property type="entry name" value="PH domain-like"/>
    <property type="match status" value="1"/>
</dbReference>
<evidence type="ECO:0000256" key="2">
    <source>
        <dbReference type="SAM" id="MobiDB-lite"/>
    </source>
</evidence>
<name>A0AAE1DTX3_9GAST</name>
<feature type="region of interest" description="Disordered" evidence="2">
    <location>
        <begin position="1"/>
        <end position="28"/>
    </location>
</feature>
<dbReference type="Pfam" id="PF16545">
    <property type="entry name" value="CCM2_C"/>
    <property type="match status" value="1"/>
</dbReference>
<dbReference type="PANTHER" id="PTHR21642">
    <property type="entry name" value="CEREBRAL CAVERNOUS MALFORMATIONS PROTEIN 2 HOMOLOG"/>
    <property type="match status" value="1"/>
</dbReference>
<dbReference type="Gene3D" id="2.30.29.30">
    <property type="entry name" value="Pleckstrin-homology domain (PH domain)/Phosphotyrosine-binding domain (PTB)"/>
    <property type="match status" value="1"/>
</dbReference>
<dbReference type="Gene3D" id="1.20.1160.20">
    <property type="match status" value="1"/>
</dbReference>
<dbReference type="InterPro" id="IPR011993">
    <property type="entry name" value="PH-like_dom_sf"/>
</dbReference>
<proteinExistence type="inferred from homology"/>
<sequence length="400" mass="45261">MSAKDEPRHKLKLFSRRSLPSPAQNEKPRTLNRYELKSPMYPNKPHNLIDGHVSETVQFVGEIEGVSPDLDITNRTDVLRIIDKGKKQGVIPVHVEAHERIAVLSLSVFNIKISSHVNHETLVRIPMHEIAAICYIKDDQQHILAIKFGSIESCKLALLYCENKVLAEQICALVGQCFNLVYTEATVYLIERQLSPAERPGSTSSATVSTLVQNRHPDLSSYYSASVANYPRVPSDSESLRNSDSGAGKELLEDYMTKLTSKLTPEELRRFLLHLDDWKKENHFPEFCDDVLAMLGQERKQLLSELLPFIPAENFQYFEDFLRRNDIRLLENSSTFSGSQTNLRNYPTRRSLSEVSTTSSVSNTAASGEALDHLQDYSNDLYNSVDVEMGVKTLDVPIDY</sequence>
<feature type="domain" description="Cerebral cavernous malformations 2 harmonin-homology" evidence="3">
    <location>
        <begin position="244"/>
        <end position="328"/>
    </location>
</feature>
<evidence type="ECO:0000259" key="3">
    <source>
        <dbReference type="Pfam" id="PF16545"/>
    </source>
</evidence>
<organism evidence="4 5">
    <name type="scientific">Elysia crispata</name>
    <name type="common">lettuce slug</name>
    <dbReference type="NCBI Taxonomy" id="231223"/>
    <lineage>
        <taxon>Eukaryota</taxon>
        <taxon>Metazoa</taxon>
        <taxon>Spiralia</taxon>
        <taxon>Lophotrochozoa</taxon>
        <taxon>Mollusca</taxon>
        <taxon>Gastropoda</taxon>
        <taxon>Heterobranchia</taxon>
        <taxon>Euthyneura</taxon>
        <taxon>Panpulmonata</taxon>
        <taxon>Sacoglossa</taxon>
        <taxon>Placobranchoidea</taxon>
        <taxon>Plakobranchidae</taxon>
        <taxon>Elysia</taxon>
    </lineage>
</organism>
<gene>
    <name evidence="4" type="ORF">RRG08_061782</name>
</gene>
<evidence type="ECO:0000313" key="5">
    <source>
        <dbReference type="Proteomes" id="UP001283361"/>
    </source>
</evidence>
<dbReference type="EMBL" id="JAWDGP010002498">
    <property type="protein sequence ID" value="KAK3782552.1"/>
    <property type="molecule type" value="Genomic_DNA"/>
</dbReference>
<accession>A0AAE1DTX3</accession>
<dbReference type="PANTHER" id="PTHR21642:SF6">
    <property type="entry name" value="CEREBRAL CAVERNOUS MALFORMATIONS 2 HARMONIN-HOMOLOGY DOMAIN-CONTAINING PROTEIN"/>
    <property type="match status" value="1"/>
</dbReference>
<evidence type="ECO:0000256" key="1">
    <source>
        <dbReference type="ARBA" id="ARBA00010822"/>
    </source>
</evidence>
<reference evidence="4" key="1">
    <citation type="journal article" date="2023" name="G3 (Bethesda)">
        <title>A reference genome for the long-term kleptoplast-retaining sea slug Elysia crispata morphotype clarki.</title>
        <authorList>
            <person name="Eastman K.E."/>
            <person name="Pendleton A.L."/>
            <person name="Shaikh M.A."/>
            <person name="Suttiyut T."/>
            <person name="Ogas R."/>
            <person name="Tomko P."/>
            <person name="Gavelis G."/>
            <person name="Widhalm J.R."/>
            <person name="Wisecaver J.H."/>
        </authorList>
    </citation>
    <scope>NUCLEOTIDE SEQUENCE</scope>
    <source>
        <strain evidence="4">ECLA1</strain>
    </source>
</reference>
<dbReference type="AlphaFoldDB" id="A0AAE1DTX3"/>
<keyword evidence="5" id="KW-1185">Reference proteome</keyword>
<comment type="caution">
    <text evidence="4">The sequence shown here is derived from an EMBL/GenBank/DDBJ whole genome shotgun (WGS) entry which is preliminary data.</text>
</comment>
<comment type="similarity">
    <text evidence="1">Belongs to the CCM2 family.</text>
</comment>
<dbReference type="InterPro" id="IPR032375">
    <property type="entry name" value="CCM2_C"/>
</dbReference>
<evidence type="ECO:0000313" key="4">
    <source>
        <dbReference type="EMBL" id="KAK3782552.1"/>
    </source>
</evidence>